<dbReference type="Proteomes" id="UP001321542">
    <property type="component" value="Chromosome"/>
</dbReference>
<evidence type="ECO:0000313" key="7">
    <source>
        <dbReference type="EMBL" id="BBC35523.1"/>
    </source>
</evidence>
<dbReference type="InterPro" id="IPR016032">
    <property type="entry name" value="Sig_transdc_resp-reg_C-effctor"/>
</dbReference>
<feature type="domain" description="OmpR/PhoB-type" evidence="6">
    <location>
        <begin position="865"/>
        <end position="971"/>
    </location>
</feature>
<dbReference type="Gene3D" id="1.10.10.10">
    <property type="entry name" value="Winged helix-like DNA-binding domain superfamily/Winged helix DNA-binding domain"/>
    <property type="match status" value="1"/>
</dbReference>
<feature type="DNA-binding region" description="OmpR/PhoB-type" evidence="4">
    <location>
        <begin position="865"/>
        <end position="971"/>
    </location>
</feature>
<accession>A0ABN5VQS5</accession>
<dbReference type="InterPro" id="IPR005158">
    <property type="entry name" value="BTAD"/>
</dbReference>
<dbReference type="RefSeq" id="WP_350284036.1">
    <property type="nucleotide sequence ID" value="NZ_AP018448.1"/>
</dbReference>
<keyword evidence="3 4" id="KW-0238">DNA-binding</keyword>
<reference evidence="7 8" key="2">
    <citation type="journal article" date="2023" name="ChemBioChem">
        <title>Acyltransferase Domain Exchange between Two Independent Type I Polyketide Synthases in the Same Producer Strain of Macrolide Antibiotics.</title>
        <authorList>
            <person name="Kudo F."/>
            <person name="Kishikawa K."/>
            <person name="Tsuboi K."/>
            <person name="Kido T."/>
            <person name="Usui T."/>
            <person name="Hashimoto J."/>
            <person name="Shin-Ya K."/>
            <person name="Miyanaga A."/>
            <person name="Eguchi T."/>
        </authorList>
    </citation>
    <scope>NUCLEOTIDE SEQUENCE [LARGE SCALE GENOMIC DNA]</scope>
    <source>
        <strain evidence="7 8">A-8890</strain>
    </source>
</reference>
<dbReference type="InterPro" id="IPR011990">
    <property type="entry name" value="TPR-like_helical_dom_sf"/>
</dbReference>
<evidence type="ECO:0000313" key="8">
    <source>
        <dbReference type="Proteomes" id="UP001321542"/>
    </source>
</evidence>
<dbReference type="SUPFAM" id="SSF48452">
    <property type="entry name" value="TPR-like"/>
    <property type="match status" value="1"/>
</dbReference>
<dbReference type="SUPFAM" id="SSF52540">
    <property type="entry name" value="P-loop containing nucleoside triphosphate hydrolases"/>
    <property type="match status" value="1"/>
</dbReference>
<name>A0ABN5VQS5_9ACTN</name>
<dbReference type="Pfam" id="PF00486">
    <property type="entry name" value="Trans_reg_C"/>
    <property type="match status" value="1"/>
</dbReference>
<evidence type="ECO:0000256" key="3">
    <source>
        <dbReference type="ARBA" id="ARBA00023125"/>
    </source>
</evidence>
<keyword evidence="2" id="KW-0902">Two-component regulatory system</keyword>
<dbReference type="InterPro" id="IPR041664">
    <property type="entry name" value="AAA_16"/>
</dbReference>
<dbReference type="SMART" id="SM01043">
    <property type="entry name" value="BTAD"/>
    <property type="match status" value="1"/>
</dbReference>
<dbReference type="SMART" id="SM00862">
    <property type="entry name" value="Trans_reg_C"/>
    <property type="match status" value="1"/>
</dbReference>
<dbReference type="Gene3D" id="3.40.50.300">
    <property type="entry name" value="P-loop containing nucleotide triphosphate hydrolases"/>
    <property type="match status" value="1"/>
</dbReference>
<organism evidence="7 8">
    <name type="scientific">Streptomyces graminofaciens</name>
    <dbReference type="NCBI Taxonomy" id="68212"/>
    <lineage>
        <taxon>Bacteria</taxon>
        <taxon>Bacillati</taxon>
        <taxon>Actinomycetota</taxon>
        <taxon>Actinomycetes</taxon>
        <taxon>Kitasatosporales</taxon>
        <taxon>Streptomycetaceae</taxon>
        <taxon>Streptomyces</taxon>
    </lineage>
</organism>
<dbReference type="Pfam" id="PF03704">
    <property type="entry name" value="BTAD"/>
    <property type="match status" value="1"/>
</dbReference>
<dbReference type="InterPro" id="IPR001867">
    <property type="entry name" value="OmpR/PhoB-type_DNA-bd"/>
</dbReference>
<gene>
    <name evidence="7" type="ORF">SGFS_068170</name>
</gene>
<evidence type="ECO:0000256" key="1">
    <source>
        <dbReference type="ARBA" id="ARBA00005820"/>
    </source>
</evidence>
<sequence length="1106" mass="119812">MRPFPRRMNETPKPPQEGREAQRQGILQALGDAAGGTPTALLVEGEAGIGRSTLLAEMAKHAENVGFSVAHTRLPPAESQSAYSTVRRLLHCLQLPRPRNSPGGEGAPVSLSSPGPDYLEFEQALAVASDGAPTLLVLDDLHWCDGPSLHWLGRMVNQGRTPQVTLLGSARTGEAVAAPAPFGDLADHCRRTALVGLAPATVERLVRSALPEECDPGFLRAVVRETGGNPRLLWSLLDELIGHGATPDEETGRHLARYAPESAADDAYARMRGLGQSAVSMAQAVAVLHEHAELAIAARLAGLTGSEATHAVDRLVRRQLLVNQQPLAFRRPLIAAAIERFLPVSTADTLHSRAARVLHETGAEKAEVAEHLLHTSPGIDAWAGEILHDAGVDAMAAGRPRAGERYLRRALREPRPWAPRACLPPDSAESSREEAACVDIASHLAGALLMFGRAEEARTVLDRTALRLARVESFAVRLEAQAMVTALVDMSPAVEMNRRAAGLSAGEWQDTIARQCLDTVRAVQCCRHGGSADEARALALGVLAAPMPGHFLDRILYWANVITLGRIEEDDLALHYCDLGTAQADSEGDQLGSAIAHAVRCRLLYCVGRLGEAVEAARSATILLKRSGVDVKLFAWLQEQSLLAHLLVERGETAEAARLLGAEAGPEQPGRPRSHPEFGSGRGHLLLARGDARGAMAEFLDYGALLLSHNIRGVSYGAWRSWATRAFAALGDRGHESERARRLAEEELALARRWGRPKAIGTALHACALVADAEDGLRLFEEARAALGGPHARLPLARVLTDHGTALRRLGRHREAVPLLRRAAELAAACDAVPLAERADTEARLADATAGGPVTAPKPVRLTAPPAALAGPRLEIRCFGVFQVRRGGRRLDCSALRPKVRALLQLLAIHTPRLVHREHLLAALWPDLKPEAGIRNLQVAISHLRGFLEPEAGRGDHRLLLRDGESYRIALSPGDESDVREFERAVTDWRRIRDTGRTKEIADTLRAAHRWYAGSLLPEVGPTEWVVPERRRLRIRAADVAGALAEVELLLGRPVEASEAARRSLELDRYRDRSWQLLVAAHREAGSTAAAERAQREYERVIRALD</sequence>
<dbReference type="Gene3D" id="1.25.40.10">
    <property type="entry name" value="Tetratricopeptide repeat domain"/>
    <property type="match status" value="1"/>
</dbReference>
<dbReference type="SUPFAM" id="SSF46894">
    <property type="entry name" value="C-terminal effector domain of the bipartite response regulators"/>
    <property type="match status" value="1"/>
</dbReference>
<comment type="similarity">
    <text evidence="1">Belongs to the AfsR/DnrI/RedD regulatory family.</text>
</comment>
<keyword evidence="8" id="KW-1185">Reference proteome</keyword>
<dbReference type="EMBL" id="AP018448">
    <property type="protein sequence ID" value="BBC35523.1"/>
    <property type="molecule type" value="Genomic_DNA"/>
</dbReference>
<dbReference type="InterPro" id="IPR051677">
    <property type="entry name" value="AfsR-DnrI-RedD_regulator"/>
</dbReference>
<proteinExistence type="inferred from homology"/>
<dbReference type="PANTHER" id="PTHR35807">
    <property type="entry name" value="TRANSCRIPTIONAL REGULATOR REDD-RELATED"/>
    <property type="match status" value="1"/>
</dbReference>
<dbReference type="InterPro" id="IPR027417">
    <property type="entry name" value="P-loop_NTPase"/>
</dbReference>
<feature type="region of interest" description="Disordered" evidence="5">
    <location>
        <begin position="1"/>
        <end position="23"/>
    </location>
</feature>
<dbReference type="PROSITE" id="PS51755">
    <property type="entry name" value="OMPR_PHOB"/>
    <property type="match status" value="1"/>
</dbReference>
<reference evidence="7 8" key="1">
    <citation type="journal article" date="2010" name="ChemBioChem">
        <title>Cloning and characterization of the biosynthetic gene cluster of 16-membered macrolide antibiotic FD-891: involvement of a dual functional cytochrome P450 monooxygenase catalyzing epoxidation and hydroxylation.</title>
        <authorList>
            <person name="Kudo F."/>
            <person name="Motegi A."/>
            <person name="Mizoue K."/>
            <person name="Eguchi T."/>
        </authorList>
    </citation>
    <scope>NUCLEOTIDE SEQUENCE [LARGE SCALE GENOMIC DNA]</scope>
    <source>
        <strain evidence="7 8">A-8890</strain>
    </source>
</reference>
<evidence type="ECO:0000256" key="4">
    <source>
        <dbReference type="PROSITE-ProRule" id="PRU01091"/>
    </source>
</evidence>
<dbReference type="InterPro" id="IPR036388">
    <property type="entry name" value="WH-like_DNA-bd_sf"/>
</dbReference>
<evidence type="ECO:0000256" key="2">
    <source>
        <dbReference type="ARBA" id="ARBA00023012"/>
    </source>
</evidence>
<protein>
    <recommendedName>
        <fullName evidence="6">OmpR/PhoB-type domain-containing protein</fullName>
    </recommendedName>
</protein>
<evidence type="ECO:0000256" key="5">
    <source>
        <dbReference type="SAM" id="MobiDB-lite"/>
    </source>
</evidence>
<dbReference type="Pfam" id="PF13191">
    <property type="entry name" value="AAA_16"/>
    <property type="match status" value="1"/>
</dbReference>
<dbReference type="PANTHER" id="PTHR35807:SF2">
    <property type="entry name" value="TRANSCRIPTIONAL ACTIVATOR DOMAIN"/>
    <property type="match status" value="1"/>
</dbReference>
<evidence type="ECO:0000259" key="6">
    <source>
        <dbReference type="PROSITE" id="PS51755"/>
    </source>
</evidence>